<dbReference type="Proteomes" id="UP000488936">
    <property type="component" value="Unassembled WGS sequence"/>
</dbReference>
<evidence type="ECO:0000313" key="3">
    <source>
        <dbReference type="EMBL" id="MTH30835.1"/>
    </source>
</evidence>
<accession>A0A7K1GPK5</accession>
<dbReference type="NCBIfam" id="TIGR04183">
    <property type="entry name" value="Por_Secre_tail"/>
    <property type="match status" value="1"/>
</dbReference>
<keyword evidence="1" id="KW-0732">Signal</keyword>
<evidence type="ECO:0000256" key="1">
    <source>
        <dbReference type="ARBA" id="ARBA00022729"/>
    </source>
</evidence>
<protein>
    <submittedName>
        <fullName evidence="3">T9SS type A sorting domain-containing protein</fullName>
    </submittedName>
</protein>
<comment type="caution">
    <text evidence="3">The sequence shown here is derived from an EMBL/GenBank/DDBJ whole genome shotgun (WGS) entry which is preliminary data.</text>
</comment>
<dbReference type="InterPro" id="IPR026444">
    <property type="entry name" value="Secre_tail"/>
</dbReference>
<reference evidence="3 4" key="1">
    <citation type="journal article" date="2006" name="Int. J. Syst. Evol. Microbiol.">
        <title>Myroides pelagicus sp. nov., isolated from seawater in Thailand.</title>
        <authorList>
            <person name="Yoon J."/>
            <person name="Maneerat S."/>
            <person name="Kawai F."/>
            <person name="Yokota A."/>
        </authorList>
    </citation>
    <scope>NUCLEOTIDE SEQUENCE [LARGE SCALE GENOMIC DNA]</scope>
    <source>
        <strain evidence="3 4">SM1T</strain>
    </source>
</reference>
<dbReference type="OrthoDB" id="9805017at2"/>
<keyword evidence="4" id="KW-1185">Reference proteome</keyword>
<gene>
    <name evidence="3" type="ORF">GJV77_13175</name>
</gene>
<evidence type="ECO:0000259" key="2">
    <source>
        <dbReference type="Pfam" id="PF18887"/>
    </source>
</evidence>
<dbReference type="EMBL" id="WMJY01000043">
    <property type="protein sequence ID" value="MTH30835.1"/>
    <property type="molecule type" value="Genomic_DNA"/>
</dbReference>
<proteinExistence type="predicted"/>
<dbReference type="InterPro" id="IPR043772">
    <property type="entry name" value="MBG_3"/>
</dbReference>
<feature type="domain" description="MBG" evidence="2">
    <location>
        <begin position="215"/>
        <end position="289"/>
    </location>
</feature>
<organism evidence="3 4">
    <name type="scientific">Myroides pelagicus</name>
    <dbReference type="NCBI Taxonomy" id="270914"/>
    <lineage>
        <taxon>Bacteria</taxon>
        <taxon>Pseudomonadati</taxon>
        <taxon>Bacteroidota</taxon>
        <taxon>Flavobacteriia</taxon>
        <taxon>Flavobacteriales</taxon>
        <taxon>Flavobacteriaceae</taxon>
        <taxon>Myroides</taxon>
    </lineage>
</organism>
<dbReference type="Pfam" id="PF18887">
    <property type="entry name" value="MBG_3"/>
    <property type="match status" value="3"/>
</dbReference>
<name>A0A7K1GPK5_9FLAO</name>
<dbReference type="AlphaFoldDB" id="A0A7K1GPK5"/>
<feature type="domain" description="MBG" evidence="2">
    <location>
        <begin position="294"/>
        <end position="366"/>
    </location>
</feature>
<sequence length="855" mass="93737">MGSEGKLLQVYYEGPETGGKKTLVSSGPQYSVVINQISIEFTYPPKLLLVNGEPYVHDFTYEGELDRDVLKRAKFIYLIDGRPGPEGPTKVTKIETSVQGQYTAAVQLQNDQNITPIPRKESVVSVIDTMASLTVDYDGTDYIGKAKEIATAIDLTSLVGVTVKHRFLDNDGKEVTEMINGGVYTIEATYSYEGAEDVVDRTTLTINKIDISGGTLEPLEVTYDGNSHPVMVKGVPAGLEVEYIYKDEDDNPIQGEPVNAGTYTVEVLIKGGNNYNDKSLNTTIKIAKAELPGTLTPLEVVYDGNPHPVTVEGVPAGLEVVYTYKDEAGNPIPGAPVNTGKYTVEVLIKGGDNYKDKTLNTTVIIEKTSLVIDPIQKTIVYSGAEQIVVLDESSLPEGVTVTYESNKGIDVGTYIGKAIVNGGQNYENTEAQLTLTIEKADIPGGTLEPLEVTYDGTPHPVTLEGVPAGFDVEYIYKDKAGNPINGEPVDAGDYTVEVIVKGGDNYNDKPLTTTVTINKANVLDVDFIDKVVPFTGEEQTIEITGSLPDGVTVTYENANHTTPGVYSAIANIIGGGNYNSMTLNARFKIVDARTPNSDAEIFELVINGVSYKNPGDVVEHTLKTTPYEDITDIHIVDYTLYSTLSVPKSFRVDTFDPKVYYKDVVITSEDGKVSRAYTIKLIKPIEDRLIILQKFQNTLLINNNPSTNGGYSFASYQWYRNGVVVSTTQSYSVGQSSYDKLDPNDVYYLIVMTTEGEEIHSTRIAIYEDLSKEVSLYPNPVSSSDMTTNIMVDYSEEQFENGRVEILTVEGRFIYRQTLHIGENTIVIPQQLSTGIYLAVIDINGRKQTIRFLVQ</sequence>
<dbReference type="RefSeq" id="WP_155036807.1">
    <property type="nucleotide sequence ID" value="NZ_JBHTIG010000013.1"/>
</dbReference>
<evidence type="ECO:0000313" key="4">
    <source>
        <dbReference type="Proteomes" id="UP000488936"/>
    </source>
</evidence>
<feature type="domain" description="MBG" evidence="2">
    <location>
        <begin position="446"/>
        <end position="520"/>
    </location>
</feature>